<evidence type="ECO:0000313" key="1">
    <source>
        <dbReference type="EMBL" id="NKE45998.1"/>
    </source>
</evidence>
<dbReference type="RefSeq" id="WP_168050519.1">
    <property type="nucleotide sequence ID" value="NZ_JAATJR010000004.1"/>
</dbReference>
<gene>
    <name evidence="1" type="ORF">HB662_14500</name>
</gene>
<evidence type="ECO:0000313" key="2">
    <source>
        <dbReference type="Proteomes" id="UP000765160"/>
    </source>
</evidence>
<proteinExistence type="predicted"/>
<reference evidence="1 2" key="1">
    <citation type="submission" date="2020-03" db="EMBL/GenBank/DDBJ databases">
        <title>Roseomonas selenitidurans sp. nov. isolated from soil.</title>
        <authorList>
            <person name="Liu H."/>
        </authorList>
    </citation>
    <scope>NUCLEOTIDE SEQUENCE [LARGE SCALE GENOMIC DNA]</scope>
    <source>
        <strain evidence="1 2">JCM 15073</strain>
    </source>
</reference>
<accession>A0ABX1F0X3</accession>
<organism evidence="1 2">
    <name type="scientific">Falsiroseomonas frigidaquae</name>
    <dbReference type="NCBI Taxonomy" id="487318"/>
    <lineage>
        <taxon>Bacteria</taxon>
        <taxon>Pseudomonadati</taxon>
        <taxon>Pseudomonadota</taxon>
        <taxon>Alphaproteobacteria</taxon>
        <taxon>Acetobacterales</taxon>
        <taxon>Roseomonadaceae</taxon>
        <taxon>Falsiroseomonas</taxon>
    </lineage>
</organism>
<protein>
    <submittedName>
        <fullName evidence="1">Uncharacterized protein</fullName>
    </submittedName>
</protein>
<comment type="caution">
    <text evidence="1">The sequence shown here is derived from an EMBL/GenBank/DDBJ whole genome shotgun (WGS) entry which is preliminary data.</text>
</comment>
<dbReference type="Proteomes" id="UP000765160">
    <property type="component" value="Unassembled WGS sequence"/>
</dbReference>
<sequence>MSIGLRTEPAEELTKLMEKIDIGNLVDLQSFFAAMGSCFGKDDKIMLAAEQAAMIRRKAESYLLVLDALDLHVSVRAMRKILTCLDGAVVNSGRLLLFGQNRDDLEGALSSVANIVGNEMRAKLFLALSASKRPILTSPCRFLAYLCSKNFRHSVVKYQRLESASLWSAPRQVPSTR</sequence>
<dbReference type="EMBL" id="JAAVTX010000004">
    <property type="protein sequence ID" value="NKE45998.1"/>
    <property type="molecule type" value="Genomic_DNA"/>
</dbReference>
<keyword evidence="2" id="KW-1185">Reference proteome</keyword>
<name>A0ABX1F0X3_9PROT</name>